<dbReference type="InterPro" id="IPR043129">
    <property type="entry name" value="ATPase_NBD"/>
</dbReference>
<dbReference type="PROSITE" id="PS01125">
    <property type="entry name" value="ROK"/>
    <property type="match status" value="1"/>
</dbReference>
<reference evidence="3" key="1">
    <citation type="journal article" date="2019" name="Int. J. Syst. Evol. Microbiol.">
        <title>The Global Catalogue of Microorganisms (GCM) 10K type strain sequencing project: providing services to taxonomists for standard genome sequencing and annotation.</title>
        <authorList>
            <consortium name="The Broad Institute Genomics Platform"/>
            <consortium name="The Broad Institute Genome Sequencing Center for Infectious Disease"/>
            <person name="Wu L."/>
            <person name="Ma J."/>
        </authorList>
    </citation>
    <scope>NUCLEOTIDE SEQUENCE [LARGE SCALE GENOMIC DNA]</scope>
    <source>
        <strain evidence="3">TBRC 1276</strain>
    </source>
</reference>
<proteinExistence type="inferred from homology"/>
<dbReference type="SUPFAM" id="SSF53067">
    <property type="entry name" value="Actin-like ATPase domain"/>
    <property type="match status" value="1"/>
</dbReference>
<name>A0ABV8GMT0_9ACTN</name>
<dbReference type="Pfam" id="PF00480">
    <property type="entry name" value="ROK"/>
    <property type="match status" value="1"/>
</dbReference>
<dbReference type="InterPro" id="IPR000600">
    <property type="entry name" value="ROK"/>
</dbReference>
<dbReference type="PANTHER" id="PTHR18964">
    <property type="entry name" value="ROK (REPRESSOR, ORF, KINASE) FAMILY"/>
    <property type="match status" value="1"/>
</dbReference>
<sequence length="352" mass="34675">MTGTAGEVVIGVDIGGTKTAAAVVSFDPMDSAASMGSFGPTAAPGGSGPGMVASNGVEPGAAAFPGGRILRSARTPTPAADGGAAVLEAALRLAAAEVAWAQERGLRVTACGVGSAGTIGDDGVVTHATDALPGWRGTDLPAAFGDRLGVPVTVLNDVHAWALGESRFGAARGSRLALVLTIGTGIGGAIVRDGHVLTGGTGTAGSLGHVPAALPPHVPATRPCPCGRPGHLEAYASGPAILSTYRQHGGTAHDLRDMARDPGDELARDVIHEAALILGRTIGGAATLLDPDVIVLGGGVTALGDRLTAPLVQAARQEALPGPDAVPIRTTALGRHGAVLGAAASTNRLQTI</sequence>
<gene>
    <name evidence="2" type="ORF">ACFOY2_48440</name>
</gene>
<protein>
    <submittedName>
        <fullName evidence="2">ROK family protein</fullName>
    </submittedName>
</protein>
<dbReference type="EMBL" id="JBHSBI010000040">
    <property type="protein sequence ID" value="MFC4015118.1"/>
    <property type="molecule type" value="Genomic_DNA"/>
</dbReference>
<evidence type="ECO:0000256" key="1">
    <source>
        <dbReference type="ARBA" id="ARBA00006479"/>
    </source>
</evidence>
<evidence type="ECO:0000313" key="2">
    <source>
        <dbReference type="EMBL" id="MFC4015118.1"/>
    </source>
</evidence>
<dbReference type="RefSeq" id="WP_379534938.1">
    <property type="nucleotide sequence ID" value="NZ_JBHSBI010000040.1"/>
</dbReference>
<comment type="caution">
    <text evidence="2">The sequence shown here is derived from an EMBL/GenBank/DDBJ whole genome shotgun (WGS) entry which is preliminary data.</text>
</comment>
<evidence type="ECO:0000313" key="3">
    <source>
        <dbReference type="Proteomes" id="UP001595851"/>
    </source>
</evidence>
<comment type="similarity">
    <text evidence="1">Belongs to the ROK (NagC/XylR) family.</text>
</comment>
<keyword evidence="3" id="KW-1185">Reference proteome</keyword>
<dbReference type="Proteomes" id="UP001595851">
    <property type="component" value="Unassembled WGS sequence"/>
</dbReference>
<accession>A0ABV8GMT0</accession>
<organism evidence="2 3">
    <name type="scientific">Nonomuraea purpurea</name>
    <dbReference type="NCBI Taxonomy" id="1849276"/>
    <lineage>
        <taxon>Bacteria</taxon>
        <taxon>Bacillati</taxon>
        <taxon>Actinomycetota</taxon>
        <taxon>Actinomycetes</taxon>
        <taxon>Streptosporangiales</taxon>
        <taxon>Streptosporangiaceae</taxon>
        <taxon>Nonomuraea</taxon>
    </lineage>
</organism>
<dbReference type="Gene3D" id="3.30.420.40">
    <property type="match status" value="2"/>
</dbReference>
<dbReference type="InterPro" id="IPR049874">
    <property type="entry name" value="ROK_cs"/>
</dbReference>
<dbReference type="PANTHER" id="PTHR18964:SF169">
    <property type="entry name" value="N-ACETYLMANNOSAMINE KINASE"/>
    <property type="match status" value="1"/>
</dbReference>